<name>A0A816XE27_9BILA</name>
<dbReference type="AlphaFoldDB" id="A0A816XE27"/>
<gene>
    <name evidence="6" type="ORF">BYL167_LOCUS32282</name>
    <name evidence="1" type="ORF">CJN711_LOCUS3598</name>
    <name evidence="5" type="ORF">GIL414_LOCUS28529</name>
    <name evidence="2" type="ORF">KQP761_LOCUS24745</name>
    <name evidence="3" type="ORF">MBJ925_LOCUS30410</name>
    <name evidence="4" type="ORF">SMN809_LOCUS27164</name>
</gene>
<accession>A0A816XE27</accession>
<dbReference type="OrthoDB" id="9990960at2759"/>
<sequence>MALGNGLRIVWLDTHIGVMGKYQDLKKQFRAAAQPVASMPPGGINELICYIEENVAPIEFVSTIDDALALIQYETDKRIIWISSGTLGEQIIPKIVSEYPRVYFFYIFCGYVKRLVEWALDHEYENIMKIVDTESVLLVHLTRDMSNDIIKLGESYMELLDGKSAEKCFLTAQKLEQHANAVDSLHNCAPLLTRLSMLEGPNGLIQKARDLNGSQS</sequence>
<evidence type="ECO:0000313" key="1">
    <source>
        <dbReference type="EMBL" id="CAF1026854.1"/>
    </source>
</evidence>
<dbReference type="EMBL" id="CAJOBH010059412">
    <property type="protein sequence ID" value="CAF4417185.1"/>
    <property type="molecule type" value="Genomic_DNA"/>
</dbReference>
<evidence type="ECO:0000313" key="7">
    <source>
        <dbReference type="Proteomes" id="UP000663824"/>
    </source>
</evidence>
<dbReference type="EMBL" id="CAJOBJ010048852">
    <property type="protein sequence ID" value="CAF4363906.1"/>
    <property type="molecule type" value="Genomic_DNA"/>
</dbReference>
<evidence type="ECO:0000313" key="4">
    <source>
        <dbReference type="EMBL" id="CAF4326082.1"/>
    </source>
</evidence>
<dbReference type="EMBL" id="CAJOBI010041416">
    <property type="protein sequence ID" value="CAF4326082.1"/>
    <property type="molecule type" value="Genomic_DNA"/>
</dbReference>
<dbReference type="Proteomes" id="UP000676336">
    <property type="component" value="Unassembled WGS sequence"/>
</dbReference>
<dbReference type="Proteomes" id="UP000663855">
    <property type="component" value="Unassembled WGS sequence"/>
</dbReference>
<dbReference type="Proteomes" id="UP000681967">
    <property type="component" value="Unassembled WGS sequence"/>
</dbReference>
<proteinExistence type="predicted"/>
<dbReference type="Proteomes" id="UP000663834">
    <property type="component" value="Unassembled WGS sequence"/>
</dbReference>
<reference evidence="3" key="1">
    <citation type="submission" date="2021-02" db="EMBL/GenBank/DDBJ databases">
        <authorList>
            <person name="Nowell W R."/>
        </authorList>
    </citation>
    <scope>NUCLEOTIDE SEQUENCE</scope>
</reference>
<dbReference type="EMBL" id="CAJNOW010013500">
    <property type="protein sequence ID" value="CAF1621583.1"/>
    <property type="molecule type" value="Genomic_DNA"/>
</dbReference>
<evidence type="ECO:0000313" key="5">
    <source>
        <dbReference type="EMBL" id="CAF4363906.1"/>
    </source>
</evidence>
<protein>
    <submittedName>
        <fullName evidence="3">Uncharacterized protein</fullName>
    </submittedName>
</protein>
<organism evidence="3 7">
    <name type="scientific">Rotaria magnacalcarata</name>
    <dbReference type="NCBI Taxonomy" id="392030"/>
    <lineage>
        <taxon>Eukaryota</taxon>
        <taxon>Metazoa</taxon>
        <taxon>Spiralia</taxon>
        <taxon>Gnathifera</taxon>
        <taxon>Rotifera</taxon>
        <taxon>Eurotatoria</taxon>
        <taxon>Bdelloidea</taxon>
        <taxon>Philodinida</taxon>
        <taxon>Philodinidae</taxon>
        <taxon>Rotaria</taxon>
    </lineage>
</organism>
<dbReference type="Proteomes" id="UP000681720">
    <property type="component" value="Unassembled WGS sequence"/>
</dbReference>
<evidence type="ECO:0000313" key="6">
    <source>
        <dbReference type="EMBL" id="CAF4417185.1"/>
    </source>
</evidence>
<dbReference type="EMBL" id="CAJNRE010016429">
    <property type="protein sequence ID" value="CAF2146070.1"/>
    <property type="molecule type" value="Genomic_DNA"/>
</dbReference>
<evidence type="ECO:0000313" key="3">
    <source>
        <dbReference type="EMBL" id="CAF2146070.1"/>
    </source>
</evidence>
<dbReference type="EMBL" id="CAJNOV010000531">
    <property type="protein sequence ID" value="CAF1026854.1"/>
    <property type="molecule type" value="Genomic_DNA"/>
</dbReference>
<evidence type="ECO:0000313" key="2">
    <source>
        <dbReference type="EMBL" id="CAF1621583.1"/>
    </source>
</evidence>
<dbReference type="Proteomes" id="UP000663824">
    <property type="component" value="Unassembled WGS sequence"/>
</dbReference>
<comment type="caution">
    <text evidence="3">The sequence shown here is derived from an EMBL/GenBank/DDBJ whole genome shotgun (WGS) entry which is preliminary data.</text>
</comment>